<keyword evidence="2" id="KW-1185">Reference proteome</keyword>
<gene>
    <name evidence="1" type="ORF">H2198_003403</name>
</gene>
<proteinExistence type="predicted"/>
<organism evidence="1 2">
    <name type="scientific">Neophaeococcomyces mojaviensis</name>
    <dbReference type="NCBI Taxonomy" id="3383035"/>
    <lineage>
        <taxon>Eukaryota</taxon>
        <taxon>Fungi</taxon>
        <taxon>Dikarya</taxon>
        <taxon>Ascomycota</taxon>
        <taxon>Pezizomycotina</taxon>
        <taxon>Eurotiomycetes</taxon>
        <taxon>Chaetothyriomycetidae</taxon>
        <taxon>Chaetothyriales</taxon>
        <taxon>Chaetothyriales incertae sedis</taxon>
        <taxon>Neophaeococcomyces</taxon>
    </lineage>
</organism>
<sequence length="511" mass="56069">MSDKEYGQTPTNLDSVAQRPASPPSSSTIDHEDVENSPTPTKEADVPPNGGYGWVCIACCFWINACTWGINSTYGVFLAYYLSHNYFPHTSYLAYAFVGGLSISMAMLVAPAATFAARYGTKFVLHVGIFLETLSLIGVSFAHKNWQLILAQGLCFGWGMGFLFVGSVGVPPQWFTTKRSIANAIAAAGSGCGGLIWSLSTQAMIDNLGLPWAFRILGILSGTINLICANVIKDRNKQVGARHKAFDWSLLRRPEFWLVQAWSWFSMFGYVILLFSLASYARAIGLSAGQGATVSAIFNLGQMLGRPFIGLASDRWGRINLAAFFSALCGVFCFIFWIPSELTSSPMGLLTFFAIVGGALAGTFWTTIAPLGAEVVGLRDLPSALSWTWLIMVLPVTCAEPIALELRRNNVVNFIYLYAQIFSGGAYIAGSLCLWVLRGWKIGEIEEAGRLKANEEKRREQAGIYNNAEANHKNREEAKNELTREVSAASARKQGWRPRDLLRRMLTPKIV</sequence>
<accession>A0ACC3AC32</accession>
<protein>
    <submittedName>
        <fullName evidence="1">Uncharacterized protein</fullName>
    </submittedName>
</protein>
<dbReference type="Proteomes" id="UP001172386">
    <property type="component" value="Unassembled WGS sequence"/>
</dbReference>
<name>A0ACC3AC32_9EURO</name>
<comment type="caution">
    <text evidence="1">The sequence shown here is derived from an EMBL/GenBank/DDBJ whole genome shotgun (WGS) entry which is preliminary data.</text>
</comment>
<evidence type="ECO:0000313" key="1">
    <source>
        <dbReference type="EMBL" id="KAJ9658974.1"/>
    </source>
</evidence>
<evidence type="ECO:0000313" key="2">
    <source>
        <dbReference type="Proteomes" id="UP001172386"/>
    </source>
</evidence>
<dbReference type="EMBL" id="JAPDRQ010000045">
    <property type="protein sequence ID" value="KAJ9658974.1"/>
    <property type="molecule type" value="Genomic_DNA"/>
</dbReference>
<reference evidence="1" key="1">
    <citation type="submission" date="2022-10" db="EMBL/GenBank/DDBJ databases">
        <title>Culturing micro-colonial fungi from biological soil crusts in the Mojave desert and describing Neophaeococcomyces mojavensis, and introducing the new genera and species Taxawa tesnikishii.</title>
        <authorList>
            <person name="Kurbessoian T."/>
            <person name="Stajich J.E."/>
        </authorList>
    </citation>
    <scope>NUCLEOTIDE SEQUENCE</scope>
    <source>
        <strain evidence="1">JES_112</strain>
    </source>
</reference>